<gene>
    <name evidence="1" type="ORF">ACFYKX_20310</name>
</gene>
<sequence>MYHQNFIILKNFHYQVECYCPCSEHAQFLEFEKGDTLTITSEKKYLDGMGWFFLVEWNHNHRYFMSIKEIEAIYNDLKMCSFMDLELRTNYFNFKVNQSLDKGDREQFLFFSEQLSELKNLRKAYALTR</sequence>
<evidence type="ECO:0000313" key="1">
    <source>
        <dbReference type="EMBL" id="MFE8702955.1"/>
    </source>
</evidence>
<dbReference type="Proteomes" id="UP001601059">
    <property type="component" value="Unassembled WGS sequence"/>
</dbReference>
<evidence type="ECO:0000313" key="2">
    <source>
        <dbReference type="Proteomes" id="UP001601059"/>
    </source>
</evidence>
<reference evidence="1 2" key="1">
    <citation type="submission" date="2024-08" db="EMBL/GenBank/DDBJ databases">
        <title>Two novel Cytobacillus novel species.</title>
        <authorList>
            <person name="Liu G."/>
        </authorList>
    </citation>
    <scope>NUCLEOTIDE SEQUENCE [LARGE SCALE GENOMIC DNA]</scope>
    <source>
        <strain evidence="1 2">FJAT-54145</strain>
    </source>
</reference>
<dbReference type="EMBL" id="JBIACK010000012">
    <property type="protein sequence ID" value="MFE8702955.1"/>
    <property type="molecule type" value="Genomic_DNA"/>
</dbReference>
<protein>
    <recommendedName>
        <fullName evidence="3">IDEAL domain-containing protein</fullName>
    </recommendedName>
</protein>
<name>A0ABW6KFA7_9BACI</name>
<organism evidence="1 2">
    <name type="scientific">Cytobacillus spartinae</name>
    <dbReference type="NCBI Taxonomy" id="3299023"/>
    <lineage>
        <taxon>Bacteria</taxon>
        <taxon>Bacillati</taxon>
        <taxon>Bacillota</taxon>
        <taxon>Bacilli</taxon>
        <taxon>Bacillales</taxon>
        <taxon>Bacillaceae</taxon>
        <taxon>Cytobacillus</taxon>
    </lineage>
</organism>
<keyword evidence="2" id="KW-1185">Reference proteome</keyword>
<accession>A0ABW6KFA7</accession>
<evidence type="ECO:0008006" key="3">
    <source>
        <dbReference type="Google" id="ProtNLM"/>
    </source>
</evidence>
<proteinExistence type="predicted"/>
<comment type="caution">
    <text evidence="1">The sequence shown here is derived from an EMBL/GenBank/DDBJ whole genome shotgun (WGS) entry which is preliminary data.</text>
</comment>
<dbReference type="RefSeq" id="WP_389363079.1">
    <property type="nucleotide sequence ID" value="NZ_JBIACK010000012.1"/>
</dbReference>